<sequence>MYQPLYYVFIVGFSAFITFLAMPSIIHVAGKRHLYDDLGHFRKQHDHGIPRLGGVAIFLSFTITCLLFCATGKLLPLNYLLTACIILFGMGLKDDLSGVGSGTKFLAQFVACGILVIPGDIRLTSMYGIFGIYDLAYFPSVLLSVITIMMLINAFNLVDGIDGLAATTGVVANLLFAALFLYTRHYELAALSLAIVGALFGFLKFNITPARIFMGDTGSMLIGLISAVMAVKFIEVNKAIEAANMPQVNAAPALGVAILIGPIFDTLRVFFLRIIKGLSPFTADRNHLHHRMLRLGFNHLQTTVILTFVNLTAIVVVLTFSEFGNSALLLAMAGVMLAFNWIITFCIRSKERAHIALRNLFV</sequence>
<feature type="transmembrane region" description="Helical" evidence="7">
    <location>
        <begin position="164"/>
        <end position="182"/>
    </location>
</feature>
<dbReference type="PANTHER" id="PTHR22926">
    <property type="entry name" value="PHOSPHO-N-ACETYLMURAMOYL-PENTAPEPTIDE-TRANSFERASE"/>
    <property type="match status" value="1"/>
</dbReference>
<evidence type="ECO:0000256" key="5">
    <source>
        <dbReference type="ARBA" id="ARBA00022989"/>
    </source>
</evidence>
<dbReference type="Proteomes" id="UP001500582">
    <property type="component" value="Unassembled WGS sequence"/>
</dbReference>
<feature type="transmembrane region" description="Helical" evidence="7">
    <location>
        <begin position="296"/>
        <end position="320"/>
    </location>
</feature>
<feature type="transmembrane region" description="Helical" evidence="7">
    <location>
        <begin position="136"/>
        <end position="157"/>
    </location>
</feature>
<name>A0ABP8GPY8_9SPHI</name>
<comment type="subcellular location">
    <subcellularLocation>
        <location evidence="1">Cell membrane</location>
        <topology evidence="1">Multi-pass membrane protein</topology>
    </subcellularLocation>
</comment>
<evidence type="ECO:0000256" key="6">
    <source>
        <dbReference type="ARBA" id="ARBA00023136"/>
    </source>
</evidence>
<feature type="transmembrane region" description="Helical" evidence="7">
    <location>
        <begin position="49"/>
        <end position="70"/>
    </location>
</feature>
<dbReference type="Pfam" id="PF00953">
    <property type="entry name" value="Glycos_transf_4"/>
    <property type="match status" value="1"/>
</dbReference>
<gene>
    <name evidence="8" type="ORF">GCM10023149_32100</name>
</gene>
<evidence type="ECO:0000313" key="8">
    <source>
        <dbReference type="EMBL" id="GAA4328196.1"/>
    </source>
</evidence>
<accession>A0ABP8GPY8</accession>
<keyword evidence="6 7" id="KW-0472">Membrane</keyword>
<dbReference type="InterPro" id="IPR000715">
    <property type="entry name" value="Glycosyl_transferase_4"/>
</dbReference>
<proteinExistence type="predicted"/>
<keyword evidence="2" id="KW-1003">Cell membrane</keyword>
<keyword evidence="9" id="KW-1185">Reference proteome</keyword>
<evidence type="ECO:0000256" key="2">
    <source>
        <dbReference type="ARBA" id="ARBA00022475"/>
    </source>
</evidence>
<comment type="caution">
    <text evidence="8">The sequence shown here is derived from an EMBL/GenBank/DDBJ whole genome shotgun (WGS) entry which is preliminary data.</text>
</comment>
<feature type="transmembrane region" description="Helical" evidence="7">
    <location>
        <begin position="6"/>
        <end position="28"/>
    </location>
</feature>
<feature type="transmembrane region" description="Helical" evidence="7">
    <location>
        <begin position="254"/>
        <end position="275"/>
    </location>
</feature>
<dbReference type="CDD" id="cd06853">
    <property type="entry name" value="GT_WecA_like"/>
    <property type="match status" value="1"/>
</dbReference>
<keyword evidence="5 7" id="KW-1133">Transmembrane helix</keyword>
<keyword evidence="4 7" id="KW-0812">Transmembrane</keyword>
<dbReference type="EMBL" id="BAABFT010000008">
    <property type="protein sequence ID" value="GAA4328196.1"/>
    <property type="molecule type" value="Genomic_DNA"/>
</dbReference>
<reference evidence="9" key="1">
    <citation type="journal article" date="2019" name="Int. J. Syst. Evol. Microbiol.">
        <title>The Global Catalogue of Microorganisms (GCM) 10K type strain sequencing project: providing services to taxonomists for standard genome sequencing and annotation.</title>
        <authorList>
            <consortium name="The Broad Institute Genomics Platform"/>
            <consortium name="The Broad Institute Genome Sequencing Center for Infectious Disease"/>
            <person name="Wu L."/>
            <person name="Ma J."/>
        </authorList>
    </citation>
    <scope>NUCLEOTIDE SEQUENCE [LARGE SCALE GENOMIC DNA]</scope>
    <source>
        <strain evidence="9">JCM 17705</strain>
    </source>
</reference>
<evidence type="ECO:0000256" key="4">
    <source>
        <dbReference type="ARBA" id="ARBA00022692"/>
    </source>
</evidence>
<feature type="transmembrane region" description="Helical" evidence="7">
    <location>
        <begin position="326"/>
        <end position="347"/>
    </location>
</feature>
<evidence type="ECO:0000256" key="1">
    <source>
        <dbReference type="ARBA" id="ARBA00004651"/>
    </source>
</evidence>
<evidence type="ECO:0000256" key="3">
    <source>
        <dbReference type="ARBA" id="ARBA00022679"/>
    </source>
</evidence>
<organism evidence="8 9">
    <name type="scientific">Mucilaginibacter gynuensis</name>
    <dbReference type="NCBI Taxonomy" id="1302236"/>
    <lineage>
        <taxon>Bacteria</taxon>
        <taxon>Pseudomonadati</taxon>
        <taxon>Bacteroidota</taxon>
        <taxon>Sphingobacteriia</taxon>
        <taxon>Sphingobacteriales</taxon>
        <taxon>Sphingobacteriaceae</taxon>
        <taxon>Mucilaginibacter</taxon>
    </lineage>
</organism>
<evidence type="ECO:0000313" key="9">
    <source>
        <dbReference type="Proteomes" id="UP001500582"/>
    </source>
</evidence>
<feature type="transmembrane region" description="Helical" evidence="7">
    <location>
        <begin position="105"/>
        <end position="130"/>
    </location>
</feature>
<keyword evidence="3" id="KW-0808">Transferase</keyword>
<protein>
    <submittedName>
        <fullName evidence="8">MraY family glycosyltransferase</fullName>
    </submittedName>
</protein>
<dbReference type="PANTHER" id="PTHR22926:SF3">
    <property type="entry name" value="UNDECAPRENYL-PHOSPHATE ALPHA-N-ACETYLGLUCOSAMINYL 1-PHOSPHATE TRANSFERASE"/>
    <property type="match status" value="1"/>
</dbReference>
<evidence type="ECO:0000256" key="7">
    <source>
        <dbReference type="SAM" id="Phobius"/>
    </source>
</evidence>
<feature type="transmembrane region" description="Helical" evidence="7">
    <location>
        <begin position="188"/>
        <end position="205"/>
    </location>
</feature>
<feature type="transmembrane region" description="Helical" evidence="7">
    <location>
        <begin position="76"/>
        <end position="93"/>
    </location>
</feature>